<dbReference type="CDD" id="cd02440">
    <property type="entry name" value="AdoMet_MTases"/>
    <property type="match status" value="1"/>
</dbReference>
<keyword evidence="1 4" id="KW-0489">Methyltransferase</keyword>
<comment type="function">
    <text evidence="4">Methylates the class 1 translation termination release factors RF1/PrfA and RF2/PrfB on the glutamine residue of the universally conserved GGQ motif.</text>
</comment>
<dbReference type="Pfam" id="PF13847">
    <property type="entry name" value="Methyltransf_31"/>
    <property type="match status" value="1"/>
</dbReference>
<gene>
    <name evidence="4" type="primary">prmC</name>
    <name evidence="7" type="ORF">MMIC_P0950</name>
</gene>
<dbReference type="SUPFAM" id="SSF53335">
    <property type="entry name" value="S-adenosyl-L-methionine-dependent methyltransferases"/>
    <property type="match status" value="1"/>
</dbReference>
<dbReference type="Gene3D" id="1.10.8.10">
    <property type="entry name" value="DNA helicase RuvA subunit, C-terminal domain"/>
    <property type="match status" value="1"/>
</dbReference>
<dbReference type="PANTHER" id="PTHR18895">
    <property type="entry name" value="HEMK METHYLTRANSFERASE"/>
    <property type="match status" value="1"/>
</dbReference>
<dbReference type="STRING" id="1921010.MMIC_P0950"/>
<dbReference type="RefSeq" id="WP_072659313.1">
    <property type="nucleotide sequence ID" value="NZ_BDFD01000006.1"/>
</dbReference>
<evidence type="ECO:0000259" key="5">
    <source>
        <dbReference type="Pfam" id="PF13847"/>
    </source>
</evidence>
<dbReference type="PROSITE" id="PS00092">
    <property type="entry name" value="N6_MTASE"/>
    <property type="match status" value="1"/>
</dbReference>
<reference evidence="7 8" key="1">
    <citation type="journal article" date="2017" name="Arch. Microbiol.">
        <title>Mariprofundus micogutta sp. nov., a novel iron-oxidizing zetaproteobacterium isolated from a deep-sea hydrothermal field at the Bayonnaise knoll of the Izu-Ogasawara arc, and a description of Mariprofundales ord. nov. and Zetaproteobacteria classis nov.</title>
        <authorList>
            <person name="Makita H."/>
            <person name="Tanaka E."/>
            <person name="Mitsunobu S."/>
            <person name="Miyazaki M."/>
            <person name="Nunoura T."/>
            <person name="Uematsu K."/>
            <person name="Takaki Y."/>
            <person name="Nishi S."/>
            <person name="Shimamura S."/>
            <person name="Takai K."/>
        </authorList>
    </citation>
    <scope>NUCLEOTIDE SEQUENCE [LARGE SCALE GENOMIC DNA]</scope>
    <source>
        <strain evidence="7 8">ET2</strain>
    </source>
</reference>
<comment type="catalytic activity">
    <reaction evidence="4">
        <text>L-glutaminyl-[peptide chain release factor] + S-adenosyl-L-methionine = N(5)-methyl-L-glutaminyl-[peptide chain release factor] + S-adenosyl-L-homocysteine + H(+)</text>
        <dbReference type="Rhea" id="RHEA:42896"/>
        <dbReference type="Rhea" id="RHEA-COMP:10271"/>
        <dbReference type="Rhea" id="RHEA-COMP:10272"/>
        <dbReference type="ChEBI" id="CHEBI:15378"/>
        <dbReference type="ChEBI" id="CHEBI:30011"/>
        <dbReference type="ChEBI" id="CHEBI:57856"/>
        <dbReference type="ChEBI" id="CHEBI:59789"/>
        <dbReference type="ChEBI" id="CHEBI:61891"/>
        <dbReference type="EC" id="2.1.1.297"/>
    </reaction>
</comment>
<feature type="domain" description="Methyltransferase" evidence="5">
    <location>
        <begin position="117"/>
        <end position="245"/>
    </location>
</feature>
<dbReference type="PANTHER" id="PTHR18895:SF74">
    <property type="entry name" value="MTRF1L RELEASE FACTOR GLUTAMINE METHYLTRANSFERASE"/>
    <property type="match status" value="1"/>
</dbReference>
<evidence type="ECO:0000259" key="6">
    <source>
        <dbReference type="Pfam" id="PF17827"/>
    </source>
</evidence>
<sequence>MNTRELLLQATRRLKQAGCDAPRLDAELLLMFAWQLGRTELIIRANDTIPEAIAQAFEVMLVRREQRQPLAYITGEKEFWSRSFHVTPDVLIPRPETEHLIEAVLEVFPDQQAPFSFCDIGTGSGCIAITLACEYPHAQITATDISPASLQIAKQNAQRLGVADRVSFYQGDMLQALPDDSATYDAIISNPPYVALHEMDGLESELSHEPQHALTDAKDGLSFLSIILNQGMPYLQPRGYIIVETGTCGLPDTPQGLHKDKDIIDLAGLLRGARYQQV</sequence>
<keyword evidence="3 4" id="KW-0949">S-adenosyl-L-methionine</keyword>
<dbReference type="Gene3D" id="3.40.50.150">
    <property type="entry name" value="Vaccinia Virus protein VP39"/>
    <property type="match status" value="1"/>
</dbReference>
<feature type="binding site" evidence="4">
    <location>
        <position position="144"/>
    </location>
    <ligand>
        <name>S-adenosyl-L-methionine</name>
        <dbReference type="ChEBI" id="CHEBI:59789"/>
    </ligand>
</feature>
<evidence type="ECO:0000256" key="2">
    <source>
        <dbReference type="ARBA" id="ARBA00022679"/>
    </source>
</evidence>
<keyword evidence="8" id="KW-1185">Reference proteome</keyword>
<keyword evidence="2 4" id="KW-0808">Transferase</keyword>
<dbReference type="HAMAP" id="MF_02126">
    <property type="entry name" value="RF_methyltr_PrmC"/>
    <property type="match status" value="1"/>
</dbReference>
<feature type="domain" description="Release factor glutamine methyltransferase N-terminal" evidence="6">
    <location>
        <begin position="5"/>
        <end position="75"/>
    </location>
</feature>
<evidence type="ECO:0000256" key="1">
    <source>
        <dbReference type="ARBA" id="ARBA00022603"/>
    </source>
</evidence>
<comment type="caution">
    <text evidence="7">The sequence shown here is derived from an EMBL/GenBank/DDBJ whole genome shotgun (WGS) entry which is preliminary data.</text>
</comment>
<dbReference type="InterPro" id="IPR029063">
    <property type="entry name" value="SAM-dependent_MTases_sf"/>
</dbReference>
<accession>A0A1L8CMB4</accession>
<organism evidence="7 8">
    <name type="scientific">Mariprofundus micogutta</name>
    <dbReference type="NCBI Taxonomy" id="1921010"/>
    <lineage>
        <taxon>Bacteria</taxon>
        <taxon>Pseudomonadati</taxon>
        <taxon>Pseudomonadota</taxon>
        <taxon>Candidatius Mariprofundia</taxon>
        <taxon>Mariprofundales</taxon>
        <taxon>Mariprofundaceae</taxon>
        <taxon>Mariprofundus</taxon>
    </lineage>
</organism>
<protein>
    <recommendedName>
        <fullName evidence="4">Release factor glutamine methyltransferase</fullName>
        <shortName evidence="4">RF MTase</shortName>
        <ecNumber evidence="4">2.1.1.297</ecNumber>
    </recommendedName>
    <alternativeName>
        <fullName evidence="4">N5-glutamine methyltransferase PrmC</fullName>
    </alternativeName>
    <alternativeName>
        <fullName evidence="4">Protein-(glutamine-N5) MTase PrmC</fullName>
    </alternativeName>
    <alternativeName>
        <fullName evidence="4">Protein-glutamine N-methyltransferase PrmC</fullName>
    </alternativeName>
</protein>
<dbReference type="InterPro" id="IPR002052">
    <property type="entry name" value="DNA_methylase_N6_adenine_CS"/>
</dbReference>
<dbReference type="InterPro" id="IPR025714">
    <property type="entry name" value="Methyltranfer_dom"/>
</dbReference>
<dbReference type="AlphaFoldDB" id="A0A1L8CMB4"/>
<dbReference type="EMBL" id="BDFD01000006">
    <property type="protein sequence ID" value="GAV19989.1"/>
    <property type="molecule type" value="Genomic_DNA"/>
</dbReference>
<dbReference type="GO" id="GO:0032259">
    <property type="term" value="P:methylation"/>
    <property type="evidence" value="ECO:0007669"/>
    <property type="project" value="UniProtKB-KW"/>
</dbReference>
<dbReference type="Proteomes" id="UP000231632">
    <property type="component" value="Unassembled WGS sequence"/>
</dbReference>
<evidence type="ECO:0000256" key="3">
    <source>
        <dbReference type="ARBA" id="ARBA00022691"/>
    </source>
</evidence>
<name>A0A1L8CMB4_9PROT</name>
<comment type="similarity">
    <text evidence="4">Belongs to the protein N5-glutamine methyltransferase family. PrmC subfamily.</text>
</comment>
<dbReference type="OrthoDB" id="5297556at2"/>
<dbReference type="NCBIfam" id="TIGR00536">
    <property type="entry name" value="hemK_fam"/>
    <property type="match status" value="1"/>
</dbReference>
<evidence type="ECO:0000313" key="8">
    <source>
        <dbReference type="Proteomes" id="UP000231632"/>
    </source>
</evidence>
<dbReference type="InterPro" id="IPR040758">
    <property type="entry name" value="PrmC_N"/>
</dbReference>
<feature type="binding site" evidence="4">
    <location>
        <begin position="190"/>
        <end position="193"/>
    </location>
    <ligand>
        <name>substrate</name>
    </ligand>
</feature>
<dbReference type="GO" id="GO:0003676">
    <property type="term" value="F:nucleic acid binding"/>
    <property type="evidence" value="ECO:0007669"/>
    <property type="project" value="InterPro"/>
</dbReference>
<dbReference type="InterPro" id="IPR050320">
    <property type="entry name" value="N5-glutamine_MTase"/>
</dbReference>
<evidence type="ECO:0000256" key="4">
    <source>
        <dbReference type="HAMAP-Rule" id="MF_02126"/>
    </source>
</evidence>
<evidence type="ECO:0000313" key="7">
    <source>
        <dbReference type="EMBL" id="GAV19989.1"/>
    </source>
</evidence>
<dbReference type="InterPro" id="IPR004556">
    <property type="entry name" value="HemK-like"/>
</dbReference>
<dbReference type="EC" id="2.1.1.297" evidence="4"/>
<dbReference type="InterPro" id="IPR019874">
    <property type="entry name" value="RF_methyltr_PrmC"/>
</dbReference>
<feature type="binding site" evidence="4">
    <location>
        <position position="190"/>
    </location>
    <ligand>
        <name>S-adenosyl-L-methionine</name>
        <dbReference type="ChEBI" id="CHEBI:59789"/>
    </ligand>
</feature>
<dbReference type="NCBIfam" id="TIGR03534">
    <property type="entry name" value="RF_mod_PrmC"/>
    <property type="match status" value="1"/>
</dbReference>
<comment type="caution">
    <text evidence="4">Lacks conserved residue(s) required for the propagation of feature annotation.</text>
</comment>
<dbReference type="GO" id="GO:0102559">
    <property type="term" value="F:peptide chain release factor N(5)-glutamine methyltransferase activity"/>
    <property type="evidence" value="ECO:0007669"/>
    <property type="project" value="UniProtKB-EC"/>
</dbReference>
<dbReference type="Pfam" id="PF17827">
    <property type="entry name" value="PrmC_N"/>
    <property type="match status" value="1"/>
</dbReference>
<proteinExistence type="inferred from homology"/>
<feature type="binding site" evidence="4">
    <location>
        <begin position="121"/>
        <end position="125"/>
    </location>
    <ligand>
        <name>S-adenosyl-L-methionine</name>
        <dbReference type="ChEBI" id="CHEBI:59789"/>
    </ligand>
</feature>